<keyword evidence="5 6" id="KW-0472">Membrane</keyword>
<keyword evidence="9" id="KW-1185">Reference proteome</keyword>
<evidence type="ECO:0000256" key="5">
    <source>
        <dbReference type="ARBA" id="ARBA00023136"/>
    </source>
</evidence>
<dbReference type="PANTHER" id="PTHR43646">
    <property type="entry name" value="GLYCOSYLTRANSFERASE"/>
    <property type="match status" value="1"/>
</dbReference>
<dbReference type="SUPFAM" id="SSF53448">
    <property type="entry name" value="Nucleotide-diphospho-sugar transferases"/>
    <property type="match status" value="1"/>
</dbReference>
<name>A0A5B7SRU5_9FLAO</name>
<dbReference type="OrthoDB" id="9800276at2"/>
<evidence type="ECO:0000256" key="6">
    <source>
        <dbReference type="SAM" id="Phobius"/>
    </source>
</evidence>
<dbReference type="InterPro" id="IPR029044">
    <property type="entry name" value="Nucleotide-diphossugar_trans"/>
</dbReference>
<reference evidence="8 9" key="1">
    <citation type="submission" date="2019-05" db="EMBL/GenBank/DDBJ databases">
        <title>Genome sequencing of F202Z8.</title>
        <authorList>
            <person name="Kwon Y.M."/>
        </authorList>
    </citation>
    <scope>NUCLEOTIDE SEQUENCE [LARGE SCALE GENOMIC DNA]</scope>
    <source>
        <strain evidence="8 9">F202Z8</strain>
    </source>
</reference>
<feature type="transmembrane region" description="Helical" evidence="6">
    <location>
        <begin position="6"/>
        <end position="29"/>
    </location>
</feature>
<keyword evidence="4 8" id="KW-0808">Transferase</keyword>
<sequence>MIYFCYFLIGLLFIRVLVALVNFLSFAYLPKKAPLKILPSVSILIPARDEEANIGGLLEQLSTLEYDPLEIIVYNDHSSDQTESVVKHWATLHPTIRIINGQQPPHGWLGKNYACHQLAQAATGSILLFLDADVSLKKDLINRSIGHFQRRQLHLLSIFPKQIVTTFGEKVSVPLMNWILLSLLPLSLIRKSNNEAFSAANGQFMMFKADTYKTLWPHESYKSHRVEDIAILRLFKRENLASDTRLGDNDITCRMYDGLDAAIEGFTKNIFQLFGNSILATAFFAIVTTIAPFVLYNHMGLAWLGVYMAGIISIRIFVSLASRQAVVQNVVLAFPQHLVLLIIIIQGLINSKRKKILWKGRNILQGQ</sequence>
<dbReference type="Gene3D" id="3.90.550.10">
    <property type="entry name" value="Spore Coat Polysaccharide Biosynthesis Protein SpsA, Chain A"/>
    <property type="match status" value="1"/>
</dbReference>
<keyword evidence="6" id="KW-0812">Transmembrane</keyword>
<proteinExistence type="predicted"/>
<dbReference type="Pfam" id="PF00535">
    <property type="entry name" value="Glycos_transf_2"/>
    <property type="match status" value="1"/>
</dbReference>
<feature type="transmembrane region" description="Helical" evidence="6">
    <location>
        <begin position="273"/>
        <end position="295"/>
    </location>
</feature>
<dbReference type="Proteomes" id="UP000310017">
    <property type="component" value="Chromosome"/>
</dbReference>
<dbReference type="EMBL" id="CP040710">
    <property type="protein sequence ID" value="QCW99720.1"/>
    <property type="molecule type" value="Genomic_DNA"/>
</dbReference>
<dbReference type="AlphaFoldDB" id="A0A5B7SRU5"/>
<feature type="transmembrane region" description="Helical" evidence="6">
    <location>
        <begin position="330"/>
        <end position="349"/>
    </location>
</feature>
<keyword evidence="3" id="KW-0328">Glycosyltransferase</keyword>
<evidence type="ECO:0000259" key="7">
    <source>
        <dbReference type="Pfam" id="PF00535"/>
    </source>
</evidence>
<keyword evidence="6" id="KW-1133">Transmembrane helix</keyword>
<dbReference type="GO" id="GO:0005886">
    <property type="term" value="C:plasma membrane"/>
    <property type="evidence" value="ECO:0007669"/>
    <property type="project" value="UniProtKB-SubCell"/>
</dbReference>
<evidence type="ECO:0000256" key="3">
    <source>
        <dbReference type="ARBA" id="ARBA00022676"/>
    </source>
</evidence>
<feature type="transmembrane region" description="Helical" evidence="6">
    <location>
        <begin position="301"/>
        <end position="318"/>
    </location>
</feature>
<gene>
    <name evidence="8" type="ORF">FGM00_06255</name>
</gene>
<dbReference type="GO" id="GO:0016757">
    <property type="term" value="F:glycosyltransferase activity"/>
    <property type="evidence" value="ECO:0007669"/>
    <property type="project" value="UniProtKB-KW"/>
</dbReference>
<dbReference type="InterPro" id="IPR001173">
    <property type="entry name" value="Glyco_trans_2-like"/>
</dbReference>
<dbReference type="RefSeq" id="WP_138852072.1">
    <property type="nucleotide sequence ID" value="NZ_CP040710.1"/>
</dbReference>
<accession>A0A5B7SRU5</accession>
<comment type="subcellular location">
    <subcellularLocation>
        <location evidence="1">Cell membrane</location>
    </subcellularLocation>
</comment>
<dbReference type="PANTHER" id="PTHR43646:SF2">
    <property type="entry name" value="GLYCOSYLTRANSFERASE 2-LIKE DOMAIN-CONTAINING PROTEIN"/>
    <property type="match status" value="1"/>
</dbReference>
<evidence type="ECO:0000256" key="4">
    <source>
        <dbReference type="ARBA" id="ARBA00022679"/>
    </source>
</evidence>
<evidence type="ECO:0000256" key="1">
    <source>
        <dbReference type="ARBA" id="ARBA00004236"/>
    </source>
</evidence>
<dbReference type="KEGG" id="asag:FGM00_06255"/>
<evidence type="ECO:0000313" key="9">
    <source>
        <dbReference type="Proteomes" id="UP000310017"/>
    </source>
</evidence>
<organism evidence="8 9">
    <name type="scientific">Aggregatimonas sangjinii</name>
    <dbReference type="NCBI Taxonomy" id="2583587"/>
    <lineage>
        <taxon>Bacteria</taxon>
        <taxon>Pseudomonadati</taxon>
        <taxon>Bacteroidota</taxon>
        <taxon>Flavobacteriia</taxon>
        <taxon>Flavobacteriales</taxon>
        <taxon>Flavobacteriaceae</taxon>
        <taxon>Aggregatimonas</taxon>
    </lineage>
</organism>
<evidence type="ECO:0000256" key="2">
    <source>
        <dbReference type="ARBA" id="ARBA00022475"/>
    </source>
</evidence>
<feature type="domain" description="Glycosyltransferase 2-like" evidence="7">
    <location>
        <begin position="42"/>
        <end position="180"/>
    </location>
</feature>
<evidence type="ECO:0000313" key="8">
    <source>
        <dbReference type="EMBL" id="QCW99720.1"/>
    </source>
</evidence>
<protein>
    <submittedName>
        <fullName evidence="8">Glycosyltransferase</fullName>
    </submittedName>
</protein>
<keyword evidence="2" id="KW-1003">Cell membrane</keyword>